<reference evidence="7 8" key="1">
    <citation type="submission" date="2010-08" db="EMBL/GenBank/DDBJ databases">
        <authorList>
            <person name="Weinstock G."/>
            <person name="Sodergren E."/>
            <person name="Clifton S."/>
            <person name="Fulton L."/>
            <person name="Fulton B."/>
            <person name="Courtney L."/>
            <person name="Fronick C."/>
            <person name="Harrison M."/>
            <person name="Strong C."/>
            <person name="Farmer C."/>
            <person name="Delahaunty K."/>
            <person name="Markovic C."/>
            <person name="Hall O."/>
            <person name="Minx P."/>
            <person name="Tomlinson C."/>
            <person name="Mitreva M."/>
            <person name="Hou S."/>
            <person name="Chen J."/>
            <person name="Wollam A."/>
            <person name="Pepin K.H."/>
            <person name="Johnson M."/>
            <person name="Bhonagiri V."/>
            <person name="Zhang X."/>
            <person name="Suruliraj S."/>
            <person name="Warren W."/>
            <person name="Chinwalla A."/>
            <person name="Mardis E.R."/>
            <person name="Wilson R.K."/>
        </authorList>
    </citation>
    <scope>NUCLEOTIDE SEQUENCE [LARGE SCALE GENOMIC DNA]</scope>
    <source>
        <strain evidence="7 8">F0399</strain>
    </source>
</reference>
<dbReference type="Pfam" id="PF00381">
    <property type="entry name" value="PTS-HPr"/>
    <property type="match status" value="1"/>
</dbReference>
<evidence type="ECO:0000256" key="4">
    <source>
        <dbReference type="ARBA" id="ARBA00022490"/>
    </source>
</evidence>
<dbReference type="PANTHER" id="PTHR33705">
    <property type="entry name" value="PHOSPHOCARRIER PROTEIN HPR"/>
    <property type="match status" value="1"/>
</dbReference>
<organism evidence="7 8">
    <name type="scientific">Selenomonas artemidis F0399</name>
    <dbReference type="NCBI Taxonomy" id="749551"/>
    <lineage>
        <taxon>Bacteria</taxon>
        <taxon>Bacillati</taxon>
        <taxon>Bacillota</taxon>
        <taxon>Negativicutes</taxon>
        <taxon>Selenomonadales</taxon>
        <taxon>Selenomonadaceae</taxon>
        <taxon>Selenomonas</taxon>
    </lineage>
</organism>
<dbReference type="PRINTS" id="PR00107">
    <property type="entry name" value="PHOSPHOCPHPR"/>
</dbReference>
<dbReference type="GO" id="GO:0009401">
    <property type="term" value="P:phosphoenolpyruvate-dependent sugar phosphotransferase system"/>
    <property type="evidence" value="ECO:0007669"/>
    <property type="project" value="UniProtKB-KW"/>
</dbReference>
<dbReference type="AlphaFoldDB" id="E7N5B0"/>
<evidence type="ECO:0000313" key="8">
    <source>
        <dbReference type="Proteomes" id="UP000004633"/>
    </source>
</evidence>
<dbReference type="PROSITE" id="PS51350">
    <property type="entry name" value="PTS_HPR_DOM"/>
    <property type="match status" value="1"/>
</dbReference>
<dbReference type="SUPFAM" id="SSF55594">
    <property type="entry name" value="HPr-like"/>
    <property type="match status" value="1"/>
</dbReference>
<dbReference type="NCBIfam" id="TIGR01003">
    <property type="entry name" value="PTS_HPr_family"/>
    <property type="match status" value="1"/>
</dbReference>
<dbReference type="PROSITE" id="PS00369">
    <property type="entry name" value="PTS_HPR_HIS"/>
    <property type="match status" value="1"/>
</dbReference>
<dbReference type="GO" id="GO:0005737">
    <property type="term" value="C:cytoplasm"/>
    <property type="evidence" value="ECO:0007669"/>
    <property type="project" value="UniProtKB-SubCell"/>
</dbReference>
<keyword evidence="8" id="KW-1185">Reference proteome</keyword>
<proteinExistence type="predicted"/>
<keyword evidence="5" id="KW-0598">Phosphotransferase system</keyword>
<dbReference type="InterPro" id="IPR000032">
    <property type="entry name" value="HPr-like"/>
</dbReference>
<dbReference type="Proteomes" id="UP000004633">
    <property type="component" value="Unassembled WGS sequence"/>
</dbReference>
<evidence type="ECO:0000313" key="7">
    <source>
        <dbReference type="EMBL" id="EFW28602.1"/>
    </source>
</evidence>
<dbReference type="InterPro" id="IPR001020">
    <property type="entry name" value="PTS_HPr_His_P_site"/>
</dbReference>
<dbReference type="HOGENOM" id="CLU_136230_2_2_9"/>
<evidence type="ECO:0000256" key="2">
    <source>
        <dbReference type="ARBA" id="ARBA00004496"/>
    </source>
</evidence>
<accession>E7N5B0</accession>
<evidence type="ECO:0000259" key="6">
    <source>
        <dbReference type="PROSITE" id="PS51350"/>
    </source>
</evidence>
<evidence type="ECO:0000256" key="1">
    <source>
        <dbReference type="ARBA" id="ARBA00003681"/>
    </source>
</evidence>
<evidence type="ECO:0000256" key="3">
    <source>
        <dbReference type="ARBA" id="ARBA00020422"/>
    </source>
</evidence>
<dbReference type="PANTHER" id="PTHR33705:SF2">
    <property type="entry name" value="PHOSPHOCARRIER PROTEIN NPR"/>
    <property type="match status" value="1"/>
</dbReference>
<evidence type="ECO:0000256" key="5">
    <source>
        <dbReference type="ARBA" id="ARBA00022683"/>
    </source>
</evidence>
<dbReference type="InterPro" id="IPR035895">
    <property type="entry name" value="HPr-like_sf"/>
</dbReference>
<dbReference type="Gene3D" id="3.30.1340.10">
    <property type="entry name" value="HPr-like"/>
    <property type="match status" value="1"/>
</dbReference>
<comment type="caution">
    <text evidence="7">The sequence shown here is derived from an EMBL/GenBank/DDBJ whole genome shotgun (WGS) entry which is preliminary data.</text>
</comment>
<comment type="function">
    <text evidence="1">General (non sugar-specific) component of the phosphoenolpyruvate-dependent sugar phosphotransferase system (sugar PTS). This major carbohydrate active-transport system catalyzes the phosphorylation of incoming sugar substrates concomitantly with their translocation across the cell membrane. The phosphoryl group from phosphoenolpyruvate (PEP) is transferred to the phosphoryl carrier protein HPr by enzyme I. Phospho-HPr then transfers it to the PTS EIIA domain.</text>
</comment>
<dbReference type="CDD" id="cd00367">
    <property type="entry name" value="PTS-HPr_like"/>
    <property type="match status" value="1"/>
</dbReference>
<gene>
    <name evidence="7" type="ORF">HMPREF9555_02205</name>
</gene>
<dbReference type="InterPro" id="IPR050399">
    <property type="entry name" value="HPr"/>
</dbReference>
<sequence length="87" mass="9160">MKVTITMENPSGLHARPAVLLADRASKLEAEIRLYAHGKEAKATDVLEIMGLGITCGSEVTVEASGPEATAAVYTLAGMLAAKDIYR</sequence>
<feature type="domain" description="HPr" evidence="6">
    <location>
        <begin position="1"/>
        <end position="87"/>
    </location>
</feature>
<dbReference type="EMBL" id="AECV01000064">
    <property type="protein sequence ID" value="EFW28602.1"/>
    <property type="molecule type" value="Genomic_DNA"/>
</dbReference>
<name>E7N5B0_9FIRM</name>
<dbReference type="RefSeq" id="WP_009350852.1">
    <property type="nucleotide sequence ID" value="NZ_GL638158.1"/>
</dbReference>
<comment type="subcellular location">
    <subcellularLocation>
        <location evidence="2">Cytoplasm</location>
    </subcellularLocation>
</comment>
<protein>
    <recommendedName>
        <fullName evidence="3">Phosphocarrier protein HPr</fullName>
    </recommendedName>
</protein>
<dbReference type="STRING" id="749551.HMPREF9555_02205"/>
<keyword evidence="4" id="KW-0963">Cytoplasm</keyword>